<proteinExistence type="predicted"/>
<protein>
    <submittedName>
        <fullName evidence="1">Uncharacterized protein</fullName>
    </submittedName>
</protein>
<organism evidence="1 2">
    <name type="scientific">Nocardia carnea</name>
    <dbReference type="NCBI Taxonomy" id="37328"/>
    <lineage>
        <taxon>Bacteria</taxon>
        <taxon>Bacillati</taxon>
        <taxon>Actinomycetota</taxon>
        <taxon>Actinomycetes</taxon>
        <taxon>Mycobacteriales</taxon>
        <taxon>Nocardiaceae</taxon>
        <taxon>Nocardia</taxon>
    </lineage>
</organism>
<evidence type="ECO:0000313" key="2">
    <source>
        <dbReference type="Proteomes" id="UP001611263"/>
    </source>
</evidence>
<evidence type="ECO:0000313" key="1">
    <source>
        <dbReference type="EMBL" id="MFI1459657.1"/>
    </source>
</evidence>
<name>A0ABW7TF52_9NOCA</name>
<dbReference type="GeneID" id="93506098"/>
<keyword evidence="2" id="KW-1185">Reference proteome</keyword>
<accession>A0ABW7TF52</accession>
<dbReference type="EMBL" id="JBIRUQ010000001">
    <property type="protein sequence ID" value="MFI1459657.1"/>
    <property type="molecule type" value="Genomic_DNA"/>
</dbReference>
<dbReference type="Proteomes" id="UP001611263">
    <property type="component" value="Unassembled WGS sequence"/>
</dbReference>
<sequence length="66" mass="7087">MELWGTRLDDWVTADRGGSRPVTAAIHPRPDRFLLSGTLVGRGALIGGLARQITDERTDYGGLPPG</sequence>
<comment type="caution">
    <text evidence="1">The sequence shown here is derived from an EMBL/GenBank/DDBJ whole genome shotgun (WGS) entry which is preliminary data.</text>
</comment>
<gene>
    <name evidence="1" type="ORF">ACH4WX_02915</name>
</gene>
<dbReference type="RefSeq" id="WP_033241471.1">
    <property type="nucleotide sequence ID" value="NZ_JBIRUQ010000001.1"/>
</dbReference>
<reference evidence="1 2" key="1">
    <citation type="submission" date="2024-10" db="EMBL/GenBank/DDBJ databases">
        <title>The Natural Products Discovery Center: Release of the First 8490 Sequenced Strains for Exploring Actinobacteria Biosynthetic Diversity.</title>
        <authorList>
            <person name="Kalkreuter E."/>
            <person name="Kautsar S.A."/>
            <person name="Yang D."/>
            <person name="Bader C.D."/>
            <person name="Teijaro C.N."/>
            <person name="Fluegel L."/>
            <person name="Davis C.M."/>
            <person name="Simpson J.R."/>
            <person name="Lauterbach L."/>
            <person name="Steele A.D."/>
            <person name="Gui C."/>
            <person name="Meng S."/>
            <person name="Li G."/>
            <person name="Viehrig K."/>
            <person name="Ye F."/>
            <person name="Su P."/>
            <person name="Kiefer A.F."/>
            <person name="Nichols A."/>
            <person name="Cepeda A.J."/>
            <person name="Yan W."/>
            <person name="Fan B."/>
            <person name="Jiang Y."/>
            <person name="Adhikari A."/>
            <person name="Zheng C.-J."/>
            <person name="Schuster L."/>
            <person name="Cowan T.M."/>
            <person name="Smanski M.J."/>
            <person name="Chevrette M.G."/>
            <person name="De Carvalho L.P.S."/>
            <person name="Shen B."/>
        </authorList>
    </citation>
    <scope>NUCLEOTIDE SEQUENCE [LARGE SCALE GENOMIC DNA]</scope>
    <source>
        <strain evidence="1 2">NPDC020568</strain>
    </source>
</reference>